<feature type="domain" description="Fe2OG dioxygenase" evidence="4">
    <location>
        <begin position="201"/>
        <end position="305"/>
    </location>
</feature>
<dbReference type="InterPro" id="IPR044861">
    <property type="entry name" value="IPNS-like_FE2OG_OXY"/>
</dbReference>
<accession>A0AAN6X7B9</accession>
<comment type="caution">
    <text evidence="5">The sequence shown here is derived from an EMBL/GenBank/DDBJ whole genome shotgun (WGS) entry which is preliminary data.</text>
</comment>
<evidence type="ECO:0000256" key="2">
    <source>
        <dbReference type="RuleBase" id="RU003682"/>
    </source>
</evidence>
<evidence type="ECO:0000259" key="4">
    <source>
        <dbReference type="PROSITE" id="PS51471"/>
    </source>
</evidence>
<keyword evidence="2" id="KW-0479">Metal-binding</keyword>
<dbReference type="PANTHER" id="PTHR47990">
    <property type="entry name" value="2-OXOGLUTARATE (2OG) AND FE(II)-DEPENDENT OXYGENASE SUPERFAMILY PROTEIN-RELATED"/>
    <property type="match status" value="1"/>
</dbReference>
<proteinExistence type="inferred from homology"/>
<feature type="region of interest" description="Disordered" evidence="3">
    <location>
        <begin position="187"/>
        <end position="217"/>
    </location>
</feature>
<dbReference type="Pfam" id="PF03171">
    <property type="entry name" value="2OG-FeII_Oxy"/>
    <property type="match status" value="1"/>
</dbReference>
<reference evidence="5" key="1">
    <citation type="journal article" date="2023" name="Mol. Phylogenet. Evol.">
        <title>Genome-scale phylogeny and comparative genomics of the fungal order Sordariales.</title>
        <authorList>
            <person name="Hensen N."/>
            <person name="Bonometti L."/>
            <person name="Westerberg I."/>
            <person name="Brannstrom I.O."/>
            <person name="Guillou S."/>
            <person name="Cros-Aarteil S."/>
            <person name="Calhoun S."/>
            <person name="Haridas S."/>
            <person name="Kuo A."/>
            <person name="Mondo S."/>
            <person name="Pangilinan J."/>
            <person name="Riley R."/>
            <person name="LaButti K."/>
            <person name="Andreopoulos B."/>
            <person name="Lipzen A."/>
            <person name="Chen C."/>
            <person name="Yan M."/>
            <person name="Daum C."/>
            <person name="Ng V."/>
            <person name="Clum A."/>
            <person name="Steindorff A."/>
            <person name="Ohm R.A."/>
            <person name="Martin F."/>
            <person name="Silar P."/>
            <person name="Natvig D.O."/>
            <person name="Lalanne C."/>
            <person name="Gautier V."/>
            <person name="Ament-Velasquez S.L."/>
            <person name="Kruys A."/>
            <person name="Hutchinson M.I."/>
            <person name="Powell A.J."/>
            <person name="Barry K."/>
            <person name="Miller A.N."/>
            <person name="Grigoriev I.V."/>
            <person name="Debuchy R."/>
            <person name="Gladieux P."/>
            <person name="Hiltunen Thoren M."/>
            <person name="Johannesson H."/>
        </authorList>
    </citation>
    <scope>NUCLEOTIDE SEQUENCE</scope>
    <source>
        <strain evidence="5">PSN309</strain>
    </source>
</reference>
<dbReference type="GO" id="GO:0044283">
    <property type="term" value="P:small molecule biosynthetic process"/>
    <property type="evidence" value="ECO:0007669"/>
    <property type="project" value="UniProtKB-ARBA"/>
</dbReference>
<dbReference type="InterPro" id="IPR050231">
    <property type="entry name" value="Iron_ascorbate_oxido_reductase"/>
</dbReference>
<feature type="compositionally biased region" description="Polar residues" evidence="3">
    <location>
        <begin position="201"/>
        <end position="214"/>
    </location>
</feature>
<sequence length="367" mass="40543">MASSRMVSHYKDYLYSICKSEDLSEATRLLEACQTHGFFYLGLQDFPEGETLLAEANQLQSLAQSAFSLPLPEKLRYSLKKGISLFGYKPAGTIKQTDPSHRPDRTEFFNISKDYLHYGTALSPFPSSSSPSLPTSTTTPYPPVIESSKSLLKSFTKHSHDVGMIILQTLARQLNLPNDQEFTNLNRFDQPSGDHCRLIKTSGSPQASSSNSEKSIGLPSHTDFGSVTILFNWLGGLQIESSSPTEEEFKWQWVKPIPNHAIINFGDAMVTFTNGALKSAKHRVVPLPGEQATRDRHSVVYFVRPHNDVPMKPVAGFDTGGDRVKAAGKFSPVAAPGKEQQQQQQQGKTPVLTAGEWMVKRAIQLGN</sequence>
<dbReference type="Gene3D" id="2.60.120.330">
    <property type="entry name" value="B-lactam Antibiotic, Isopenicillin N Synthase, Chain"/>
    <property type="match status" value="1"/>
</dbReference>
<dbReference type="EMBL" id="MU864353">
    <property type="protein sequence ID" value="KAK4192672.1"/>
    <property type="molecule type" value="Genomic_DNA"/>
</dbReference>
<dbReference type="InterPro" id="IPR026992">
    <property type="entry name" value="DIOX_N"/>
</dbReference>
<gene>
    <name evidence="5" type="ORF">QBC35DRAFT_458931</name>
</gene>
<name>A0AAN6X7B9_9PEZI</name>
<dbReference type="InterPro" id="IPR005123">
    <property type="entry name" value="Oxoglu/Fe-dep_dioxygenase_dom"/>
</dbReference>
<dbReference type="Proteomes" id="UP001302126">
    <property type="component" value="Unassembled WGS sequence"/>
</dbReference>
<dbReference type="AlphaFoldDB" id="A0AAN6X7B9"/>
<dbReference type="SUPFAM" id="SSF51197">
    <property type="entry name" value="Clavaminate synthase-like"/>
    <property type="match status" value="1"/>
</dbReference>
<dbReference type="InterPro" id="IPR027443">
    <property type="entry name" value="IPNS-like_sf"/>
</dbReference>
<evidence type="ECO:0000256" key="3">
    <source>
        <dbReference type="SAM" id="MobiDB-lite"/>
    </source>
</evidence>
<keyword evidence="6" id="KW-1185">Reference proteome</keyword>
<keyword evidence="2" id="KW-0408">Iron</keyword>
<protein>
    <recommendedName>
        <fullName evidence="4">Fe2OG dioxygenase domain-containing protein</fullName>
    </recommendedName>
</protein>
<reference evidence="5" key="2">
    <citation type="submission" date="2023-05" db="EMBL/GenBank/DDBJ databases">
        <authorList>
            <consortium name="Lawrence Berkeley National Laboratory"/>
            <person name="Steindorff A."/>
            <person name="Hensen N."/>
            <person name="Bonometti L."/>
            <person name="Westerberg I."/>
            <person name="Brannstrom I.O."/>
            <person name="Guillou S."/>
            <person name="Cros-Aarteil S."/>
            <person name="Calhoun S."/>
            <person name="Haridas S."/>
            <person name="Kuo A."/>
            <person name="Mondo S."/>
            <person name="Pangilinan J."/>
            <person name="Riley R."/>
            <person name="Labutti K."/>
            <person name="Andreopoulos B."/>
            <person name="Lipzen A."/>
            <person name="Chen C."/>
            <person name="Yanf M."/>
            <person name="Daum C."/>
            <person name="Ng V."/>
            <person name="Clum A."/>
            <person name="Ohm R."/>
            <person name="Martin F."/>
            <person name="Silar P."/>
            <person name="Natvig D."/>
            <person name="Lalanne C."/>
            <person name="Gautier V."/>
            <person name="Ament-Velasquez S.L."/>
            <person name="Kruys A."/>
            <person name="Hutchinson M.I."/>
            <person name="Powell A.J."/>
            <person name="Barry K."/>
            <person name="Miller A.N."/>
            <person name="Grigoriev I.V."/>
            <person name="Debuchy R."/>
            <person name="Gladieux P."/>
            <person name="Thoren M.H."/>
            <person name="Johannesson H."/>
        </authorList>
    </citation>
    <scope>NUCLEOTIDE SEQUENCE</scope>
    <source>
        <strain evidence="5">PSN309</strain>
    </source>
</reference>
<dbReference type="PROSITE" id="PS51471">
    <property type="entry name" value="FE2OG_OXY"/>
    <property type="match status" value="1"/>
</dbReference>
<comment type="similarity">
    <text evidence="1 2">Belongs to the iron/ascorbate-dependent oxidoreductase family.</text>
</comment>
<evidence type="ECO:0000313" key="5">
    <source>
        <dbReference type="EMBL" id="KAK4192672.1"/>
    </source>
</evidence>
<evidence type="ECO:0000313" key="6">
    <source>
        <dbReference type="Proteomes" id="UP001302126"/>
    </source>
</evidence>
<evidence type="ECO:0000256" key="1">
    <source>
        <dbReference type="ARBA" id="ARBA00008056"/>
    </source>
</evidence>
<dbReference type="GO" id="GO:0046872">
    <property type="term" value="F:metal ion binding"/>
    <property type="evidence" value="ECO:0007669"/>
    <property type="project" value="UniProtKB-KW"/>
</dbReference>
<organism evidence="5 6">
    <name type="scientific">Podospora australis</name>
    <dbReference type="NCBI Taxonomy" id="1536484"/>
    <lineage>
        <taxon>Eukaryota</taxon>
        <taxon>Fungi</taxon>
        <taxon>Dikarya</taxon>
        <taxon>Ascomycota</taxon>
        <taxon>Pezizomycotina</taxon>
        <taxon>Sordariomycetes</taxon>
        <taxon>Sordariomycetidae</taxon>
        <taxon>Sordariales</taxon>
        <taxon>Podosporaceae</taxon>
        <taxon>Podospora</taxon>
    </lineage>
</organism>
<dbReference type="Pfam" id="PF14226">
    <property type="entry name" value="DIOX_N"/>
    <property type="match status" value="1"/>
</dbReference>
<dbReference type="GO" id="GO:0016491">
    <property type="term" value="F:oxidoreductase activity"/>
    <property type="evidence" value="ECO:0007669"/>
    <property type="project" value="UniProtKB-KW"/>
</dbReference>
<keyword evidence="2" id="KW-0560">Oxidoreductase</keyword>